<dbReference type="KEGG" id="msj:MSSAC_3830"/>
<evidence type="ECO:0000313" key="1">
    <source>
        <dbReference type="EMBL" id="AKB38420.1"/>
    </source>
</evidence>
<dbReference type="RefSeq" id="WP_048184852.1">
    <property type="nucleotide sequence ID" value="NZ_CP009508.1"/>
</dbReference>
<dbReference type="STRING" id="1434118.MSSAC_3830"/>
<name>A0A0E3PQX4_9EURY</name>
<evidence type="ECO:0000313" key="2">
    <source>
        <dbReference type="Proteomes" id="UP000033123"/>
    </source>
</evidence>
<dbReference type="EMBL" id="CP009508">
    <property type="protein sequence ID" value="AKB38420.1"/>
    <property type="molecule type" value="Genomic_DNA"/>
</dbReference>
<proteinExistence type="predicted"/>
<sequence length="142" mass="16510">MGNNTKKLVISGITILVFVLVLYLFLPFIFMGSAAPFFVIHNHDVKGHEVAVEVFDQQNRSIINETYSLESEGDFSQDRPFSLRFHREKREYTFKVTMDKQITSTVKMEIPHSHTLVDIWLYSKDYESGEIVPIFMEIAEMV</sequence>
<dbReference type="AlphaFoldDB" id="A0A0E3PQX4"/>
<protein>
    <submittedName>
        <fullName evidence="1">Uncharacterized protein</fullName>
    </submittedName>
</protein>
<reference evidence="1 2" key="1">
    <citation type="submission" date="2014-07" db="EMBL/GenBank/DDBJ databases">
        <title>Methanogenic archaea and the global carbon cycle.</title>
        <authorList>
            <person name="Henriksen J.R."/>
            <person name="Luke J."/>
            <person name="Reinhart S."/>
            <person name="Benedict M.N."/>
            <person name="Youngblut N.D."/>
            <person name="Metcalf M.E."/>
            <person name="Whitaker R.J."/>
            <person name="Metcalf W.W."/>
        </authorList>
    </citation>
    <scope>NUCLEOTIDE SEQUENCE [LARGE SCALE GENOMIC DNA]</scope>
    <source>
        <strain evidence="1 2">C2J</strain>
    </source>
</reference>
<dbReference type="Proteomes" id="UP000033123">
    <property type="component" value="Chromosome"/>
</dbReference>
<organism evidence="1 2">
    <name type="scientific">Methanosarcina siciliae C2J</name>
    <dbReference type="NCBI Taxonomy" id="1434118"/>
    <lineage>
        <taxon>Archaea</taxon>
        <taxon>Methanobacteriati</taxon>
        <taxon>Methanobacteriota</taxon>
        <taxon>Stenosarchaea group</taxon>
        <taxon>Methanomicrobia</taxon>
        <taxon>Methanosarcinales</taxon>
        <taxon>Methanosarcinaceae</taxon>
        <taxon>Methanosarcina</taxon>
    </lineage>
</organism>
<dbReference type="PATRIC" id="fig|1434118.4.peg.4923"/>
<dbReference type="HOGENOM" id="CLU_134206_0_0_2"/>
<dbReference type="GeneID" id="24873534"/>
<gene>
    <name evidence="1" type="ORF">MSSAC_3830</name>
</gene>
<accession>A0A0E3PQX4</accession>